<reference evidence="2" key="1">
    <citation type="submission" date="2020-05" db="EMBL/GenBank/DDBJ databases">
        <title>Phylogenomic resolution of chytrid fungi.</title>
        <authorList>
            <person name="Stajich J.E."/>
            <person name="Amses K."/>
            <person name="Simmons R."/>
            <person name="Seto K."/>
            <person name="Myers J."/>
            <person name="Bonds A."/>
            <person name="Quandt C.A."/>
            <person name="Barry K."/>
            <person name="Liu P."/>
            <person name="Grigoriev I."/>
            <person name="Longcore J.E."/>
            <person name="James T.Y."/>
        </authorList>
    </citation>
    <scope>NUCLEOTIDE SEQUENCE</scope>
    <source>
        <strain evidence="2">JEL0379</strain>
    </source>
</reference>
<dbReference type="PANTHER" id="PTHR46411">
    <property type="entry name" value="FAMILY ATPASE, PUTATIVE-RELATED"/>
    <property type="match status" value="1"/>
</dbReference>
<dbReference type="SUPFAM" id="SSF52540">
    <property type="entry name" value="P-loop containing nucleoside triphosphate hydrolases"/>
    <property type="match status" value="1"/>
</dbReference>
<organism evidence="2 3">
    <name type="scientific">Geranomyces variabilis</name>
    <dbReference type="NCBI Taxonomy" id="109894"/>
    <lineage>
        <taxon>Eukaryota</taxon>
        <taxon>Fungi</taxon>
        <taxon>Fungi incertae sedis</taxon>
        <taxon>Chytridiomycota</taxon>
        <taxon>Chytridiomycota incertae sedis</taxon>
        <taxon>Chytridiomycetes</taxon>
        <taxon>Spizellomycetales</taxon>
        <taxon>Powellomycetaceae</taxon>
        <taxon>Geranomyces</taxon>
    </lineage>
</organism>
<dbReference type="InterPro" id="IPR003593">
    <property type="entry name" value="AAA+_ATPase"/>
</dbReference>
<feature type="domain" description="AAA+ ATPase" evidence="1">
    <location>
        <begin position="126"/>
        <end position="242"/>
    </location>
</feature>
<dbReference type="Pfam" id="PF00004">
    <property type="entry name" value="AAA"/>
    <property type="match status" value="1"/>
</dbReference>
<dbReference type="Gene3D" id="3.40.50.300">
    <property type="entry name" value="P-loop containing nucleotide triphosphate hydrolases"/>
    <property type="match status" value="1"/>
</dbReference>
<name>A0AAD5XJK7_9FUNG</name>
<dbReference type="GO" id="GO:0005524">
    <property type="term" value="F:ATP binding"/>
    <property type="evidence" value="ECO:0007669"/>
    <property type="project" value="InterPro"/>
</dbReference>
<accession>A0AAD5XJK7</accession>
<dbReference type="AlphaFoldDB" id="A0AAD5XJK7"/>
<dbReference type="EMBL" id="JADGJQ010000097">
    <property type="protein sequence ID" value="KAJ3170410.1"/>
    <property type="molecule type" value="Genomic_DNA"/>
</dbReference>
<dbReference type="InterPro" id="IPR027417">
    <property type="entry name" value="P-loop_NTPase"/>
</dbReference>
<dbReference type="Proteomes" id="UP001212152">
    <property type="component" value="Unassembled WGS sequence"/>
</dbReference>
<dbReference type="GO" id="GO:0016887">
    <property type="term" value="F:ATP hydrolysis activity"/>
    <property type="evidence" value="ECO:0007669"/>
    <property type="project" value="InterPro"/>
</dbReference>
<comment type="caution">
    <text evidence="2">The sequence shown here is derived from an EMBL/GenBank/DDBJ whole genome shotgun (WGS) entry which is preliminary data.</text>
</comment>
<keyword evidence="3" id="KW-1185">Reference proteome</keyword>
<protein>
    <recommendedName>
        <fullName evidence="1">AAA+ ATPase domain-containing protein</fullName>
    </recommendedName>
</protein>
<proteinExistence type="predicted"/>
<gene>
    <name evidence="2" type="ORF">HDU87_008804</name>
</gene>
<sequence length="348" mass="37782">MSLSSSGGRIVIDCAKGLALGHYSSQGSDEPTLPMMNAAGRYKREVNSKSSGGNFTPSILPSIEGMLLKQWGHILVESLEKIAFNGRAFDLLVLSPERKRLIKALVSFGGKPTQAKFQDNVAGKSGGSVFLLHGPPGVGKTLTAEAIAELLHRPLHFVTMGELGTNPEEMEKRLGEVLDLCAGWDALVIIDEADVFLEKRTSASGADVARNAIVCVMLRLIEYHHGIPFLTTNRVSSFDPAFESRVTVALKYDELTAAAREKVWRNLNANSSNVNIGHIDDEKLSGPLMNGRQIKNAVRLALALAEDDGGPLSQELIEETMTVTALGRHEMTTATEYYDRVNIAILQK</sequence>
<evidence type="ECO:0000313" key="3">
    <source>
        <dbReference type="Proteomes" id="UP001212152"/>
    </source>
</evidence>
<evidence type="ECO:0000259" key="1">
    <source>
        <dbReference type="SMART" id="SM00382"/>
    </source>
</evidence>
<dbReference type="SMART" id="SM00382">
    <property type="entry name" value="AAA"/>
    <property type="match status" value="1"/>
</dbReference>
<dbReference type="PANTHER" id="PTHR46411:SF3">
    <property type="entry name" value="AAA+ ATPASE DOMAIN-CONTAINING PROTEIN"/>
    <property type="match status" value="1"/>
</dbReference>
<dbReference type="InterPro" id="IPR003959">
    <property type="entry name" value="ATPase_AAA_core"/>
</dbReference>
<evidence type="ECO:0000313" key="2">
    <source>
        <dbReference type="EMBL" id="KAJ3170410.1"/>
    </source>
</evidence>
<dbReference type="CDD" id="cd19481">
    <property type="entry name" value="RecA-like_protease"/>
    <property type="match status" value="1"/>
</dbReference>